<proteinExistence type="predicted"/>
<reference evidence="2 3" key="1">
    <citation type="submission" date="2024-02" db="EMBL/GenBank/DDBJ databases">
        <title>High-quality chromosome-scale genome assembly of Pensacola bahiagrass (Paspalum notatum Flugge var. saurae).</title>
        <authorList>
            <person name="Vega J.M."/>
            <person name="Podio M."/>
            <person name="Orjuela J."/>
            <person name="Siena L.A."/>
            <person name="Pessino S.C."/>
            <person name="Combes M.C."/>
            <person name="Mariac C."/>
            <person name="Albertini E."/>
            <person name="Pupilli F."/>
            <person name="Ortiz J.P.A."/>
            <person name="Leblanc O."/>
        </authorList>
    </citation>
    <scope>NUCLEOTIDE SEQUENCE [LARGE SCALE GENOMIC DNA]</scope>
    <source>
        <strain evidence="2">R1</strain>
        <tissue evidence="2">Leaf</tissue>
    </source>
</reference>
<feature type="region of interest" description="Disordered" evidence="1">
    <location>
        <begin position="1"/>
        <end position="51"/>
    </location>
</feature>
<evidence type="ECO:0000313" key="3">
    <source>
        <dbReference type="Proteomes" id="UP001341281"/>
    </source>
</evidence>
<dbReference type="AlphaFoldDB" id="A0AAQ3SM76"/>
<name>A0AAQ3SM76_PASNO</name>
<accession>A0AAQ3SM76</accession>
<feature type="compositionally biased region" description="Acidic residues" evidence="1">
    <location>
        <begin position="39"/>
        <end position="50"/>
    </location>
</feature>
<gene>
    <name evidence="2" type="ORF">U9M48_007337</name>
</gene>
<protein>
    <submittedName>
        <fullName evidence="2">Uncharacterized protein</fullName>
    </submittedName>
</protein>
<dbReference type="EMBL" id="CP144746">
    <property type="protein sequence ID" value="WVZ56865.1"/>
    <property type="molecule type" value="Genomic_DNA"/>
</dbReference>
<dbReference type="Proteomes" id="UP001341281">
    <property type="component" value="Chromosome 02"/>
</dbReference>
<sequence length="96" mass="10776">MHIEHGIEEQAQQQPLIEEPEDPEPDPPHEDQHPAADSVPEETDPSEEGMEFLFCASRGWRSLLPPGVSRVMFGNGATSVGMMSPSYRKSFIYHEL</sequence>
<evidence type="ECO:0000313" key="2">
    <source>
        <dbReference type="EMBL" id="WVZ56865.1"/>
    </source>
</evidence>
<evidence type="ECO:0000256" key="1">
    <source>
        <dbReference type="SAM" id="MobiDB-lite"/>
    </source>
</evidence>
<organism evidence="2 3">
    <name type="scientific">Paspalum notatum var. saurae</name>
    <dbReference type="NCBI Taxonomy" id="547442"/>
    <lineage>
        <taxon>Eukaryota</taxon>
        <taxon>Viridiplantae</taxon>
        <taxon>Streptophyta</taxon>
        <taxon>Embryophyta</taxon>
        <taxon>Tracheophyta</taxon>
        <taxon>Spermatophyta</taxon>
        <taxon>Magnoliopsida</taxon>
        <taxon>Liliopsida</taxon>
        <taxon>Poales</taxon>
        <taxon>Poaceae</taxon>
        <taxon>PACMAD clade</taxon>
        <taxon>Panicoideae</taxon>
        <taxon>Andropogonodae</taxon>
        <taxon>Paspaleae</taxon>
        <taxon>Paspalinae</taxon>
        <taxon>Paspalum</taxon>
    </lineage>
</organism>
<keyword evidence="3" id="KW-1185">Reference proteome</keyword>